<protein>
    <submittedName>
        <fullName evidence="2">Glycosyl hydrolase family 18 (Putative chitinase)</fullName>
    </submittedName>
</protein>
<dbReference type="GO" id="GO:0005975">
    <property type="term" value="P:carbohydrate metabolic process"/>
    <property type="evidence" value="ECO:0007669"/>
    <property type="project" value="InterPro"/>
</dbReference>
<evidence type="ECO:0000313" key="3">
    <source>
        <dbReference type="Proteomes" id="UP000294919"/>
    </source>
</evidence>
<dbReference type="Proteomes" id="UP000294919">
    <property type="component" value="Unassembled WGS sequence"/>
</dbReference>
<proteinExistence type="predicted"/>
<dbReference type="SUPFAM" id="SSF51445">
    <property type="entry name" value="(Trans)glycosidases"/>
    <property type="match status" value="1"/>
</dbReference>
<dbReference type="PROSITE" id="PS51910">
    <property type="entry name" value="GH18_2"/>
    <property type="match status" value="1"/>
</dbReference>
<dbReference type="InterPro" id="IPR011583">
    <property type="entry name" value="Chitinase_II/V-like_cat"/>
</dbReference>
<organism evidence="2 3">
    <name type="scientific">Marinisporobacter balticus</name>
    <dbReference type="NCBI Taxonomy" id="2018667"/>
    <lineage>
        <taxon>Bacteria</taxon>
        <taxon>Bacillati</taxon>
        <taxon>Bacillota</taxon>
        <taxon>Clostridia</taxon>
        <taxon>Peptostreptococcales</taxon>
        <taxon>Thermotaleaceae</taxon>
        <taxon>Marinisporobacter</taxon>
    </lineage>
</organism>
<dbReference type="PANTHER" id="PTHR46066">
    <property type="entry name" value="CHITINASE DOMAIN-CONTAINING PROTEIN 1 FAMILY MEMBER"/>
    <property type="match status" value="1"/>
</dbReference>
<evidence type="ECO:0000259" key="1">
    <source>
        <dbReference type="PROSITE" id="PS51910"/>
    </source>
</evidence>
<dbReference type="InterPro" id="IPR017853">
    <property type="entry name" value="GH"/>
</dbReference>
<dbReference type="Gene3D" id="3.10.50.10">
    <property type="match status" value="1"/>
</dbReference>
<dbReference type="InterPro" id="IPR001223">
    <property type="entry name" value="Glyco_hydro18_cat"/>
</dbReference>
<dbReference type="Pfam" id="PF00704">
    <property type="entry name" value="Glyco_hydro_18"/>
    <property type="match status" value="1"/>
</dbReference>
<dbReference type="PANTHER" id="PTHR46066:SF2">
    <property type="entry name" value="CHITINASE DOMAIN-CONTAINING PROTEIN 1"/>
    <property type="match status" value="1"/>
</dbReference>
<feature type="domain" description="GH18" evidence="1">
    <location>
        <begin position="175"/>
        <end position="546"/>
    </location>
</feature>
<evidence type="ECO:0000313" key="2">
    <source>
        <dbReference type="EMBL" id="TCO78637.1"/>
    </source>
</evidence>
<reference evidence="2 3" key="1">
    <citation type="submission" date="2019-03" db="EMBL/GenBank/DDBJ databases">
        <title>Genomic Encyclopedia of Type Strains, Phase IV (KMG-IV): sequencing the most valuable type-strain genomes for metagenomic binning, comparative biology and taxonomic classification.</title>
        <authorList>
            <person name="Goeker M."/>
        </authorList>
    </citation>
    <scope>NUCLEOTIDE SEQUENCE [LARGE SCALE GENOMIC DNA]</scope>
    <source>
        <strain evidence="2 3">DSM 102940</strain>
    </source>
</reference>
<name>A0A4R2L0D3_9FIRM</name>
<keyword evidence="3" id="KW-1185">Reference proteome</keyword>
<dbReference type="OrthoDB" id="9769314at2"/>
<sequence length="549" mass="64256">MILYFIFFERRNYIFCIECTKLKQISKQKGTKNMKKLQSIICTCILFLSCMFVQTYAQENYLNEAIDQGITKGEFLSTLVEMMGWNESNNQSTSGESYVDLAKQHGIVLDNYDTVNQTISKEEAEEIFIRSMGYDLTTGRINFLDKPFENVTIDPQNTTQKMIIDMYQKIREPLEGLNGFYAIKSYPQIELLPNFDSVGFGWSHLSVHEENKVQLEMNTNNAFYLPEDFSKIVNKAHEGNVSTNLMVYASQYTKDQYGVGLVEHIITSEEEKKSVIKQIVASVNHIERDGEEAAFDGVVIDFEDIINVELAPKFNDFLKALKEELNKDHKKLYVTVPPRKYYKGYDYKTIGEIADKIILMAHDYYPKDVKDLTVSDPIEEFNRIESPLTPMKNIYNKDFDIYYALKDITDEEVGVSDKSKIFLQISFDAVQWRKGEKNNMLSVWHENPPYEAIKKRIEIQKTKTDFYMTYNKEFENPYFTYYDDTNNIENMIWYEDTRSILTKINLAKLFGIKNISIWRLGNIPAYNGENEKSMYLDTWQQICNQYEKH</sequence>
<dbReference type="Gene3D" id="3.20.20.80">
    <property type="entry name" value="Glycosidases"/>
    <property type="match status" value="1"/>
</dbReference>
<gene>
    <name evidence="2" type="ORF">EV214_10420</name>
</gene>
<dbReference type="EMBL" id="SLWV01000004">
    <property type="protein sequence ID" value="TCO78637.1"/>
    <property type="molecule type" value="Genomic_DNA"/>
</dbReference>
<dbReference type="GO" id="GO:0008061">
    <property type="term" value="F:chitin binding"/>
    <property type="evidence" value="ECO:0007669"/>
    <property type="project" value="InterPro"/>
</dbReference>
<dbReference type="InterPro" id="IPR029070">
    <property type="entry name" value="Chitinase_insertion_sf"/>
</dbReference>
<dbReference type="SMART" id="SM00636">
    <property type="entry name" value="Glyco_18"/>
    <property type="match status" value="1"/>
</dbReference>
<dbReference type="GO" id="GO:0016787">
    <property type="term" value="F:hydrolase activity"/>
    <property type="evidence" value="ECO:0007669"/>
    <property type="project" value="UniProtKB-KW"/>
</dbReference>
<comment type="caution">
    <text evidence="2">The sequence shown here is derived from an EMBL/GenBank/DDBJ whole genome shotgun (WGS) entry which is preliminary data.</text>
</comment>
<accession>A0A4R2L0D3</accession>
<dbReference type="AlphaFoldDB" id="A0A4R2L0D3"/>
<keyword evidence="2" id="KW-0378">Hydrolase</keyword>